<dbReference type="SUPFAM" id="SSF49503">
    <property type="entry name" value="Cupredoxins"/>
    <property type="match status" value="3"/>
</dbReference>
<dbReference type="PROSITE" id="PS51005">
    <property type="entry name" value="NAC"/>
    <property type="match status" value="1"/>
</dbReference>
<dbReference type="GO" id="GO:0048046">
    <property type="term" value="C:apoplast"/>
    <property type="evidence" value="ECO:0007669"/>
    <property type="project" value="UniProtKB-SubCell"/>
</dbReference>
<evidence type="ECO:0000256" key="7">
    <source>
        <dbReference type="ARBA" id="ARBA00022723"/>
    </source>
</evidence>
<evidence type="ECO:0000313" key="18">
    <source>
        <dbReference type="EMBL" id="KAJ4966892.1"/>
    </source>
</evidence>
<dbReference type="PANTHER" id="PTHR11709:SF410">
    <property type="entry name" value="LACCASE"/>
    <property type="match status" value="1"/>
</dbReference>
<dbReference type="EC" id="1.10.3.2" evidence="4 16"/>
<dbReference type="InterPro" id="IPR001117">
    <property type="entry name" value="Cu-oxidase_2nd"/>
</dbReference>
<dbReference type="GO" id="GO:0003677">
    <property type="term" value="F:DNA binding"/>
    <property type="evidence" value="ECO:0007669"/>
    <property type="project" value="UniProtKB-KW"/>
</dbReference>
<evidence type="ECO:0000256" key="12">
    <source>
        <dbReference type="ARBA" id="ARBA00023125"/>
    </source>
</evidence>
<dbReference type="InterPro" id="IPR011707">
    <property type="entry name" value="Cu-oxidase-like_N"/>
</dbReference>
<keyword evidence="8 16" id="KW-0677">Repeat</keyword>
<dbReference type="InterPro" id="IPR011706">
    <property type="entry name" value="Cu-oxidase_C"/>
</dbReference>
<dbReference type="EMBL" id="JAMYWD010000007">
    <property type="protein sequence ID" value="KAJ4966892.1"/>
    <property type="molecule type" value="Genomic_DNA"/>
</dbReference>
<dbReference type="Pfam" id="PF00394">
    <property type="entry name" value="Cu-oxidase"/>
    <property type="match status" value="1"/>
</dbReference>
<gene>
    <name evidence="18" type="ORF">NE237_018741</name>
</gene>
<evidence type="ECO:0000256" key="11">
    <source>
        <dbReference type="ARBA" id="ARBA00023015"/>
    </source>
</evidence>
<dbReference type="AlphaFoldDB" id="A0A9Q0KAJ3"/>
<evidence type="ECO:0000256" key="16">
    <source>
        <dbReference type="RuleBase" id="RU361119"/>
    </source>
</evidence>
<dbReference type="Pfam" id="PF07731">
    <property type="entry name" value="Cu-oxidase_2"/>
    <property type="match status" value="1"/>
</dbReference>
<dbReference type="GO" id="GO:0046274">
    <property type="term" value="P:lignin catabolic process"/>
    <property type="evidence" value="ECO:0007669"/>
    <property type="project" value="UniProtKB-KW"/>
</dbReference>
<evidence type="ECO:0000256" key="15">
    <source>
        <dbReference type="ARBA" id="ARBA00023242"/>
    </source>
</evidence>
<keyword evidence="15" id="KW-0539">Nucleus</keyword>
<dbReference type="InterPro" id="IPR034285">
    <property type="entry name" value="CuRO_2_LCC"/>
</dbReference>
<dbReference type="InterPro" id="IPR045087">
    <property type="entry name" value="Cu-oxidase_fam"/>
</dbReference>
<organism evidence="18 19">
    <name type="scientific">Protea cynaroides</name>
    <dbReference type="NCBI Taxonomy" id="273540"/>
    <lineage>
        <taxon>Eukaryota</taxon>
        <taxon>Viridiplantae</taxon>
        <taxon>Streptophyta</taxon>
        <taxon>Embryophyta</taxon>
        <taxon>Tracheophyta</taxon>
        <taxon>Spermatophyta</taxon>
        <taxon>Magnoliopsida</taxon>
        <taxon>Proteales</taxon>
        <taxon>Proteaceae</taxon>
        <taxon>Protea</taxon>
    </lineage>
</organism>
<evidence type="ECO:0000256" key="3">
    <source>
        <dbReference type="ARBA" id="ARBA00010609"/>
    </source>
</evidence>
<dbReference type="InterPro" id="IPR008972">
    <property type="entry name" value="Cupredoxin"/>
</dbReference>
<keyword evidence="14 16" id="KW-0439">Lignin degradation</keyword>
<dbReference type="Proteomes" id="UP001141806">
    <property type="component" value="Unassembled WGS sequence"/>
</dbReference>
<dbReference type="Pfam" id="PF02365">
    <property type="entry name" value="NAM"/>
    <property type="match status" value="1"/>
</dbReference>
<comment type="function">
    <text evidence="16">Lignin degradation and detoxification of lignin-derived products.</text>
</comment>
<dbReference type="InterPro" id="IPR036093">
    <property type="entry name" value="NAC_dom_sf"/>
</dbReference>
<dbReference type="Pfam" id="PF07732">
    <property type="entry name" value="Cu-oxidase_3"/>
    <property type="match status" value="1"/>
</dbReference>
<feature type="signal peptide" evidence="16">
    <location>
        <begin position="1"/>
        <end position="26"/>
    </location>
</feature>
<dbReference type="Gene3D" id="2.170.150.80">
    <property type="entry name" value="NAC domain"/>
    <property type="match status" value="1"/>
</dbReference>
<keyword evidence="7 16" id="KW-0479">Metal-binding</keyword>
<evidence type="ECO:0000256" key="14">
    <source>
        <dbReference type="ARBA" id="ARBA00023185"/>
    </source>
</evidence>
<keyword evidence="10 16" id="KW-0186">Copper</keyword>
<keyword evidence="19" id="KW-1185">Reference proteome</keyword>
<dbReference type="OrthoDB" id="2121828at2759"/>
<dbReference type="InterPro" id="IPR034288">
    <property type="entry name" value="CuRO_1_LCC"/>
</dbReference>
<dbReference type="GO" id="GO:0006355">
    <property type="term" value="P:regulation of DNA-templated transcription"/>
    <property type="evidence" value="ECO:0007669"/>
    <property type="project" value="InterPro"/>
</dbReference>
<keyword evidence="5 16" id="KW-0052">Apoplast</keyword>
<keyword evidence="16" id="KW-0732">Signal</keyword>
<keyword evidence="12" id="KW-0238">DNA-binding</keyword>
<dbReference type="Gene3D" id="2.60.40.420">
    <property type="entry name" value="Cupredoxins - blue copper proteins"/>
    <property type="match status" value="3"/>
</dbReference>
<feature type="chain" id="PRO_5040541559" description="Laccase" evidence="16">
    <location>
        <begin position="27"/>
        <end position="766"/>
    </location>
</feature>
<dbReference type="CDD" id="cd13849">
    <property type="entry name" value="CuRO_1_LCC_plant"/>
    <property type="match status" value="1"/>
</dbReference>
<keyword evidence="6 16" id="KW-0964">Secreted</keyword>
<reference evidence="18" key="1">
    <citation type="journal article" date="2023" name="Plant J.">
        <title>The genome of the king protea, Protea cynaroides.</title>
        <authorList>
            <person name="Chang J."/>
            <person name="Duong T.A."/>
            <person name="Schoeman C."/>
            <person name="Ma X."/>
            <person name="Roodt D."/>
            <person name="Barker N."/>
            <person name="Li Z."/>
            <person name="Van de Peer Y."/>
            <person name="Mizrachi E."/>
        </authorList>
    </citation>
    <scope>NUCLEOTIDE SEQUENCE</scope>
    <source>
        <tissue evidence="18">Young leaves</tissue>
    </source>
</reference>
<dbReference type="GO" id="GO:0052716">
    <property type="term" value="F:hydroquinone:oxygen oxidoreductase activity"/>
    <property type="evidence" value="ECO:0007669"/>
    <property type="project" value="UniProtKB-EC"/>
</dbReference>
<sequence length="766" mass="85792">MEPRKKGLILQLLGLVLLELLCLCLGETYHFKWNITKTSYTRLNSTKKILTVNGQFPGPALHVRKGDRVFINVANYGTYNITLHCDDWHDRHGVEQLRNPWSDGPEYITQCPIQAGANFTYEINFITEEGTLWYHAHSDWSRATVHGPIFIYPKLGASYPFPKPYSEVPIILGNWYKGDVMEIIETALEGGGEPNKSDAHTINGQPGALYSSSKAGMFKMEVQKGKTYLLRIINAGMNEDMFFSIANHSLKVVGSDGGYLKPIKTAYIMITPGQTMDCLLKADQTLSHYYIAAKAYSSGDGVAYDNSTTTAIIKYKGSYTPPSSPFFPTLPDYNDTDAATNYTSLLRSLASKDHPVDVPKSFDIRVYTTISVNTLPCVNNSCDGPGGSRLSASLNNISFRNPSIDILQAYYKRIKGVYKTNFPDDPPYYFNFTADELPSNLSTPKVGTKVKVVDFNSTVEVVFQGTNLNSGENHPMHLHGFSFYWVGWGFGNFNKTTDPKGYNLVDPPEINTVGVPKNGWAAIRFRADNPEGGPPLEGNRRLDLGRFFRDHSDPLRWSLECMNIEGHDWIDHDVAEVPTWINARIYQMVIATWIENTDDNGDRSDGSHGQCWSAASGRNQDVMADVGCSDIYSNHPWLLVAATEDASHRRERNGALYFYVQMTKKNINGWRPNRRIHDLAFWKSTSLGKPMVDNLGNVVGMKKSLVYYVFKDERKPAPKMVLAQYGSCMNITLRIPKTLIRKNSKSGYCVGSAAVVDILPPLKIQQ</sequence>
<comment type="subcellular location">
    <subcellularLocation>
        <location evidence="2 16">Secreted</location>
        <location evidence="2 16">Extracellular space</location>
        <location evidence="2 16">Apoplast</location>
    </subcellularLocation>
</comment>
<name>A0A9Q0KAJ3_9MAGN</name>
<feature type="domain" description="NAC" evidence="17">
    <location>
        <begin position="590"/>
        <end position="745"/>
    </location>
</feature>
<evidence type="ECO:0000259" key="17">
    <source>
        <dbReference type="PROSITE" id="PS51005"/>
    </source>
</evidence>
<dbReference type="SUPFAM" id="SSF101941">
    <property type="entry name" value="NAC domain"/>
    <property type="match status" value="1"/>
</dbReference>
<protein>
    <recommendedName>
        <fullName evidence="4 16">Laccase</fullName>
        <ecNumber evidence="4 16">1.10.3.2</ecNumber>
    </recommendedName>
    <alternativeName>
        <fullName evidence="16">Benzenediol:oxygen oxidoreductase</fullName>
    </alternativeName>
    <alternativeName>
        <fullName evidence="16">Diphenol oxidase</fullName>
    </alternativeName>
    <alternativeName>
        <fullName evidence="16">Urishiol oxidase</fullName>
    </alternativeName>
</protein>
<evidence type="ECO:0000256" key="10">
    <source>
        <dbReference type="ARBA" id="ARBA00023008"/>
    </source>
</evidence>
<comment type="cofactor">
    <cofactor evidence="16">
        <name>Cu cation</name>
        <dbReference type="ChEBI" id="CHEBI:23378"/>
    </cofactor>
    <text evidence="16">Binds 4 Cu cations per monomer.</text>
</comment>
<evidence type="ECO:0000256" key="6">
    <source>
        <dbReference type="ARBA" id="ARBA00022525"/>
    </source>
</evidence>
<evidence type="ECO:0000256" key="9">
    <source>
        <dbReference type="ARBA" id="ARBA00023002"/>
    </source>
</evidence>
<evidence type="ECO:0000256" key="4">
    <source>
        <dbReference type="ARBA" id="ARBA00012297"/>
    </source>
</evidence>
<evidence type="ECO:0000256" key="13">
    <source>
        <dbReference type="ARBA" id="ARBA00023163"/>
    </source>
</evidence>
<evidence type="ECO:0000256" key="8">
    <source>
        <dbReference type="ARBA" id="ARBA00022737"/>
    </source>
</evidence>
<accession>A0A9Q0KAJ3</accession>
<comment type="similarity">
    <text evidence="3 16">Belongs to the multicopper oxidase family.</text>
</comment>
<evidence type="ECO:0000313" key="19">
    <source>
        <dbReference type="Proteomes" id="UP001141806"/>
    </source>
</evidence>
<keyword evidence="13" id="KW-0804">Transcription</keyword>
<keyword evidence="9 16" id="KW-0560">Oxidoreductase</keyword>
<evidence type="ECO:0000256" key="5">
    <source>
        <dbReference type="ARBA" id="ARBA00022523"/>
    </source>
</evidence>
<dbReference type="NCBIfam" id="TIGR03389">
    <property type="entry name" value="laccase"/>
    <property type="match status" value="1"/>
</dbReference>
<dbReference type="PANTHER" id="PTHR11709">
    <property type="entry name" value="MULTI-COPPER OXIDASE"/>
    <property type="match status" value="1"/>
</dbReference>
<dbReference type="GO" id="GO:0005507">
    <property type="term" value="F:copper ion binding"/>
    <property type="evidence" value="ECO:0007669"/>
    <property type="project" value="InterPro"/>
</dbReference>
<comment type="caution">
    <text evidence="18">The sequence shown here is derived from an EMBL/GenBank/DDBJ whole genome shotgun (WGS) entry which is preliminary data.</text>
</comment>
<keyword evidence="11" id="KW-0805">Transcription regulation</keyword>
<evidence type="ECO:0000256" key="1">
    <source>
        <dbReference type="ARBA" id="ARBA00000349"/>
    </source>
</evidence>
<comment type="catalytic activity">
    <reaction evidence="1 16">
        <text>4 hydroquinone + O2 = 4 benzosemiquinone + 2 H2O</text>
        <dbReference type="Rhea" id="RHEA:11276"/>
        <dbReference type="ChEBI" id="CHEBI:15377"/>
        <dbReference type="ChEBI" id="CHEBI:15379"/>
        <dbReference type="ChEBI" id="CHEBI:17594"/>
        <dbReference type="ChEBI" id="CHEBI:17977"/>
        <dbReference type="EC" id="1.10.3.2"/>
    </reaction>
</comment>
<proteinExistence type="inferred from homology"/>
<evidence type="ECO:0000256" key="2">
    <source>
        <dbReference type="ARBA" id="ARBA00004271"/>
    </source>
</evidence>
<dbReference type="CDD" id="cd13875">
    <property type="entry name" value="CuRO_2_LCC_plant"/>
    <property type="match status" value="1"/>
</dbReference>
<dbReference type="InterPro" id="IPR017761">
    <property type="entry name" value="Laccase"/>
</dbReference>
<dbReference type="InterPro" id="IPR003441">
    <property type="entry name" value="NAC-dom"/>
</dbReference>